<evidence type="ECO:0000256" key="1">
    <source>
        <dbReference type="ARBA" id="ARBA00022823"/>
    </source>
</evidence>
<dbReference type="STRING" id="1068978.AMETH_3501"/>
<dbReference type="EMBL" id="CP009110">
    <property type="protein sequence ID" value="AIJ23593.1"/>
    <property type="molecule type" value="Genomic_DNA"/>
</dbReference>
<organism evidence="3 4">
    <name type="scientific">Amycolatopsis methanolica 239</name>
    <dbReference type="NCBI Taxonomy" id="1068978"/>
    <lineage>
        <taxon>Bacteria</taxon>
        <taxon>Bacillati</taxon>
        <taxon>Actinomycetota</taxon>
        <taxon>Actinomycetes</taxon>
        <taxon>Pseudonocardiales</taxon>
        <taxon>Pseudonocardiaceae</taxon>
        <taxon>Amycolatopsis</taxon>
        <taxon>Amycolatopsis methanolica group</taxon>
    </lineage>
</organism>
<dbReference type="InterPro" id="IPR011053">
    <property type="entry name" value="Single_hybrid_motif"/>
</dbReference>
<reference evidence="3 4" key="1">
    <citation type="submission" date="2014-07" db="EMBL/GenBank/DDBJ databases">
        <title>Whole Genome Sequence of the Amycolatopsis methanolica 239.</title>
        <authorList>
            <person name="Tang B."/>
        </authorList>
    </citation>
    <scope>NUCLEOTIDE SEQUENCE [LARGE SCALE GENOMIC DNA]</scope>
    <source>
        <strain evidence="3 4">239</strain>
    </source>
</reference>
<dbReference type="Proteomes" id="UP000062973">
    <property type="component" value="Chromosome"/>
</dbReference>
<evidence type="ECO:0000313" key="3">
    <source>
        <dbReference type="EMBL" id="AIJ23593.1"/>
    </source>
</evidence>
<sequence>MTEVLFPMLSAKDPDAEGVVATWFVQDGERVAEGDLLAEVAVDKVDVEISSPAAGVVRLLAKEGDALVQGVLIARVE</sequence>
<dbReference type="PATRIC" id="fig|1068978.7.peg.3741"/>
<dbReference type="PROSITE" id="PS50968">
    <property type="entry name" value="BIOTINYL_LIPOYL"/>
    <property type="match status" value="1"/>
</dbReference>
<gene>
    <name evidence="3" type="ORF">AMETH_3501</name>
</gene>
<dbReference type="eggNOG" id="COG0508">
    <property type="taxonomic scope" value="Bacteria"/>
</dbReference>
<dbReference type="InterPro" id="IPR003016">
    <property type="entry name" value="2-oxoA_DH_lipoyl-BS"/>
</dbReference>
<dbReference type="RefSeq" id="WP_017982430.1">
    <property type="nucleotide sequence ID" value="NZ_AQUL01000001.1"/>
</dbReference>
<keyword evidence="1" id="KW-0450">Lipoyl</keyword>
<dbReference type="KEGG" id="amq:AMETH_3501"/>
<dbReference type="Pfam" id="PF00364">
    <property type="entry name" value="Biotin_lipoyl"/>
    <property type="match status" value="1"/>
</dbReference>
<dbReference type="OrthoDB" id="3629907at2"/>
<dbReference type="AlphaFoldDB" id="A0A076MRY1"/>
<name>A0A076MRY1_AMYME</name>
<proteinExistence type="predicted"/>
<dbReference type="Gene3D" id="2.40.50.100">
    <property type="match status" value="1"/>
</dbReference>
<keyword evidence="4" id="KW-1185">Reference proteome</keyword>
<evidence type="ECO:0000313" key="4">
    <source>
        <dbReference type="Proteomes" id="UP000062973"/>
    </source>
</evidence>
<dbReference type="SUPFAM" id="SSF51230">
    <property type="entry name" value="Single hybrid motif"/>
    <property type="match status" value="1"/>
</dbReference>
<dbReference type="CDD" id="cd06849">
    <property type="entry name" value="lipoyl_domain"/>
    <property type="match status" value="1"/>
</dbReference>
<accession>A0A076MRY1</accession>
<feature type="domain" description="Lipoyl-binding" evidence="2">
    <location>
        <begin position="1"/>
        <end position="77"/>
    </location>
</feature>
<protein>
    <submittedName>
        <fullName evidence="3">Biotin/lipoyl attachment domain-containing protein</fullName>
    </submittedName>
</protein>
<evidence type="ECO:0000259" key="2">
    <source>
        <dbReference type="PROSITE" id="PS50968"/>
    </source>
</evidence>
<dbReference type="PROSITE" id="PS00189">
    <property type="entry name" value="LIPOYL"/>
    <property type="match status" value="1"/>
</dbReference>
<dbReference type="HOGENOM" id="CLU_016733_7_7_11"/>
<dbReference type="InterPro" id="IPR000089">
    <property type="entry name" value="Biotin_lipoyl"/>
</dbReference>